<reference evidence="14" key="1">
    <citation type="submission" date="2016-10" db="EMBL/GenBank/DDBJ databases">
        <authorList>
            <person name="Varghese N."/>
            <person name="Submissions S."/>
        </authorList>
    </citation>
    <scope>NUCLEOTIDE SEQUENCE [LARGE SCALE GENOMIC DNA]</scope>
    <source>
        <strain evidence="14">NRRL B-51270</strain>
    </source>
</reference>
<dbReference type="FunFam" id="3.30.1150.10:FF:000012">
    <property type="entry name" value="Energy transducer TonB"/>
    <property type="match status" value="1"/>
</dbReference>
<dbReference type="GO" id="GO:0055085">
    <property type="term" value="P:transmembrane transport"/>
    <property type="evidence" value="ECO:0007669"/>
    <property type="project" value="InterPro"/>
</dbReference>
<comment type="similarity">
    <text evidence="2">Belongs to the TonB family.</text>
</comment>
<evidence type="ECO:0000256" key="6">
    <source>
        <dbReference type="ARBA" id="ARBA00022692"/>
    </source>
</evidence>
<sequence>MNTAATVTAAPAPPTVKPRDRLGFTLFLAAVLHALLILGVTFDLPTPSELSRALEITLATQPSEQIPEQADYLAQVNQEGSGTLDEKAAPSTTEEAELQDSEINQVTPAQQASAPPPEPIQPKQVVTTSAPAPDRVRHAPEIPDPVQAPRPAQRFDMSRLSEEIASLEAQLAEERQLYAKRPRVHRLNAASTMQDKGAYYKDAWRRKVERVGNQNYPAEARDQRIYGSLRMLVAINRDGTLREVRILESSGHTILDNAALRIVRLAAPYAPFTGDLIDVDVLEIIRTWRFERGDRVSSF</sequence>
<name>A0A1H1X5U1_9GAMM</name>
<keyword evidence="6 11" id="KW-0812">Transmembrane</keyword>
<evidence type="ECO:0000259" key="12">
    <source>
        <dbReference type="PROSITE" id="PS52015"/>
    </source>
</evidence>
<dbReference type="PANTHER" id="PTHR33446">
    <property type="entry name" value="PROTEIN TONB-RELATED"/>
    <property type="match status" value="1"/>
</dbReference>
<dbReference type="RefSeq" id="WP_093395795.1">
    <property type="nucleotide sequence ID" value="NZ_LT629736.1"/>
</dbReference>
<evidence type="ECO:0000256" key="3">
    <source>
        <dbReference type="ARBA" id="ARBA00022448"/>
    </source>
</evidence>
<dbReference type="STRING" id="487184.SAMN05216421_2768"/>
<dbReference type="EMBL" id="LT629736">
    <property type="protein sequence ID" value="SDT04460.1"/>
    <property type="molecule type" value="Genomic_DNA"/>
</dbReference>
<proteinExistence type="inferred from homology"/>
<dbReference type="AlphaFoldDB" id="A0A1H1X5U1"/>
<evidence type="ECO:0000256" key="7">
    <source>
        <dbReference type="ARBA" id="ARBA00022927"/>
    </source>
</evidence>
<evidence type="ECO:0000256" key="4">
    <source>
        <dbReference type="ARBA" id="ARBA00022475"/>
    </source>
</evidence>
<keyword evidence="7" id="KW-0653">Protein transport</keyword>
<protein>
    <submittedName>
        <fullName evidence="13">Protein TonB</fullName>
    </submittedName>
</protein>
<dbReference type="Pfam" id="PF03544">
    <property type="entry name" value="TonB_C"/>
    <property type="match status" value="1"/>
</dbReference>
<accession>A0A1H1X5U1</accession>
<dbReference type="GO" id="GO:0031992">
    <property type="term" value="F:energy transducer activity"/>
    <property type="evidence" value="ECO:0007669"/>
    <property type="project" value="TreeGrafter"/>
</dbReference>
<keyword evidence="5" id="KW-0997">Cell inner membrane</keyword>
<evidence type="ECO:0000256" key="5">
    <source>
        <dbReference type="ARBA" id="ARBA00022519"/>
    </source>
</evidence>
<feature type="region of interest" description="Disordered" evidence="10">
    <location>
        <begin position="79"/>
        <end position="101"/>
    </location>
</feature>
<evidence type="ECO:0000256" key="9">
    <source>
        <dbReference type="ARBA" id="ARBA00023136"/>
    </source>
</evidence>
<dbReference type="Proteomes" id="UP000243207">
    <property type="component" value="Chromosome I"/>
</dbReference>
<evidence type="ECO:0000256" key="8">
    <source>
        <dbReference type="ARBA" id="ARBA00022989"/>
    </source>
</evidence>
<evidence type="ECO:0000256" key="11">
    <source>
        <dbReference type="SAM" id="Phobius"/>
    </source>
</evidence>
<feature type="domain" description="TonB C-terminal" evidence="12">
    <location>
        <begin position="201"/>
        <end position="297"/>
    </location>
</feature>
<feature type="transmembrane region" description="Helical" evidence="11">
    <location>
        <begin position="22"/>
        <end position="42"/>
    </location>
</feature>
<dbReference type="InterPro" id="IPR037682">
    <property type="entry name" value="TonB_C"/>
</dbReference>
<dbReference type="NCBIfam" id="TIGR01352">
    <property type="entry name" value="tonB_Cterm"/>
    <property type="match status" value="1"/>
</dbReference>
<dbReference type="Gene3D" id="3.30.1150.10">
    <property type="match status" value="1"/>
</dbReference>
<keyword evidence="8 11" id="KW-1133">Transmembrane helix</keyword>
<evidence type="ECO:0000313" key="14">
    <source>
        <dbReference type="Proteomes" id="UP000243207"/>
    </source>
</evidence>
<gene>
    <name evidence="13" type="ORF">SAMN05216421_2768</name>
</gene>
<dbReference type="SUPFAM" id="SSF74653">
    <property type="entry name" value="TolA/TonB C-terminal domain"/>
    <property type="match status" value="1"/>
</dbReference>
<dbReference type="GO" id="GO:0098797">
    <property type="term" value="C:plasma membrane protein complex"/>
    <property type="evidence" value="ECO:0007669"/>
    <property type="project" value="TreeGrafter"/>
</dbReference>
<feature type="region of interest" description="Disordered" evidence="10">
    <location>
        <begin position="106"/>
        <end position="125"/>
    </location>
</feature>
<evidence type="ECO:0000256" key="10">
    <source>
        <dbReference type="SAM" id="MobiDB-lite"/>
    </source>
</evidence>
<dbReference type="InterPro" id="IPR051045">
    <property type="entry name" value="TonB-dependent_transducer"/>
</dbReference>
<keyword evidence="14" id="KW-1185">Reference proteome</keyword>
<dbReference type="GO" id="GO:0015031">
    <property type="term" value="P:protein transport"/>
    <property type="evidence" value="ECO:0007669"/>
    <property type="project" value="UniProtKB-KW"/>
</dbReference>
<keyword evidence="3" id="KW-0813">Transport</keyword>
<dbReference type="OrthoDB" id="9803361at2"/>
<comment type="subcellular location">
    <subcellularLocation>
        <location evidence="1">Cell inner membrane</location>
        <topology evidence="1">Single-pass membrane protein</topology>
        <orientation evidence="1">Periplasmic side</orientation>
    </subcellularLocation>
</comment>
<evidence type="ECO:0000256" key="2">
    <source>
        <dbReference type="ARBA" id="ARBA00006555"/>
    </source>
</evidence>
<evidence type="ECO:0000313" key="13">
    <source>
        <dbReference type="EMBL" id="SDT04460.1"/>
    </source>
</evidence>
<keyword evidence="9 11" id="KW-0472">Membrane</keyword>
<keyword evidence="4" id="KW-1003">Cell membrane</keyword>
<dbReference type="PANTHER" id="PTHR33446:SF11">
    <property type="entry name" value="TONB3"/>
    <property type="match status" value="1"/>
</dbReference>
<dbReference type="PROSITE" id="PS52015">
    <property type="entry name" value="TONB_CTD"/>
    <property type="match status" value="1"/>
</dbReference>
<dbReference type="InterPro" id="IPR006260">
    <property type="entry name" value="TonB/TolA_C"/>
</dbReference>
<organism evidence="13 14">
    <name type="scientific">Halopseudomonas xinjiangensis</name>
    <dbReference type="NCBI Taxonomy" id="487184"/>
    <lineage>
        <taxon>Bacteria</taxon>
        <taxon>Pseudomonadati</taxon>
        <taxon>Pseudomonadota</taxon>
        <taxon>Gammaproteobacteria</taxon>
        <taxon>Pseudomonadales</taxon>
        <taxon>Pseudomonadaceae</taxon>
        <taxon>Halopseudomonas</taxon>
    </lineage>
</organism>
<evidence type="ECO:0000256" key="1">
    <source>
        <dbReference type="ARBA" id="ARBA00004383"/>
    </source>
</evidence>